<name>A0AAP2DQE3_9BACT</name>
<feature type="signal peptide" evidence="3">
    <location>
        <begin position="1"/>
        <end position="23"/>
    </location>
</feature>
<accession>A0AAP2DQE3</accession>
<dbReference type="PANTHER" id="PTHR21666:SF289">
    <property type="entry name" value="L-ALA--D-GLU ENDOPEPTIDASE"/>
    <property type="match status" value="1"/>
</dbReference>
<dbReference type="SUPFAM" id="SSF51261">
    <property type="entry name" value="Duplicated hybrid motif"/>
    <property type="match status" value="1"/>
</dbReference>
<gene>
    <name evidence="5" type="ORF">KK083_27070</name>
</gene>
<dbReference type="Gene3D" id="2.70.70.10">
    <property type="entry name" value="Glucose Permease (Domain IIA)"/>
    <property type="match status" value="1"/>
</dbReference>
<dbReference type="InterPro" id="IPR011055">
    <property type="entry name" value="Dup_hybrid_motif"/>
</dbReference>
<keyword evidence="1 3" id="KW-0732">Signal</keyword>
<evidence type="ECO:0000259" key="4">
    <source>
        <dbReference type="Pfam" id="PF01551"/>
    </source>
</evidence>
<comment type="caution">
    <text evidence="5">The sequence shown here is derived from an EMBL/GenBank/DDBJ whole genome shotgun (WGS) entry which is preliminary data.</text>
</comment>
<dbReference type="PANTHER" id="PTHR21666">
    <property type="entry name" value="PEPTIDASE-RELATED"/>
    <property type="match status" value="1"/>
</dbReference>
<dbReference type="CDD" id="cd12797">
    <property type="entry name" value="M23_peptidase"/>
    <property type="match status" value="1"/>
</dbReference>
<evidence type="ECO:0000313" key="6">
    <source>
        <dbReference type="Proteomes" id="UP001319200"/>
    </source>
</evidence>
<evidence type="ECO:0000256" key="1">
    <source>
        <dbReference type="ARBA" id="ARBA00022729"/>
    </source>
</evidence>
<dbReference type="GO" id="GO:0004222">
    <property type="term" value="F:metalloendopeptidase activity"/>
    <property type="evidence" value="ECO:0007669"/>
    <property type="project" value="TreeGrafter"/>
</dbReference>
<evidence type="ECO:0000313" key="5">
    <source>
        <dbReference type="EMBL" id="MBT1700580.1"/>
    </source>
</evidence>
<dbReference type="InterPro" id="IPR016047">
    <property type="entry name" value="M23ase_b-sheet_dom"/>
</dbReference>
<reference evidence="5 6" key="1">
    <citation type="submission" date="2021-05" db="EMBL/GenBank/DDBJ databases">
        <title>A Polyphasic approach of four new species of the genus Ohtaekwangia: Ohtaekwangia histidinii sp. nov., Ohtaekwangia cretensis sp. nov., Ohtaekwangia indiensis sp. nov., Ohtaekwangia reichenbachii sp. nov. from diverse environment.</title>
        <authorList>
            <person name="Octaviana S."/>
        </authorList>
    </citation>
    <scope>NUCLEOTIDE SEQUENCE [LARGE SCALE GENOMIC DNA]</scope>
    <source>
        <strain evidence="5 6">PWU4</strain>
    </source>
</reference>
<dbReference type="InterPro" id="IPR050570">
    <property type="entry name" value="Cell_wall_metabolism_enzyme"/>
</dbReference>
<dbReference type="AlphaFoldDB" id="A0AAP2DQE3"/>
<dbReference type="Pfam" id="PF01551">
    <property type="entry name" value="Peptidase_M23"/>
    <property type="match status" value="1"/>
</dbReference>
<sequence>MNAGRCRLFLLVFLGLSLSVCYAQKKTKAQLQKEKQQNIEKIKEVEKILAETSTKKKNSIGELNALNQRVVEQENLISSIRREINFLNEDIGENNDIIQALQQDLKKLKKEYAAMLFAAQKANNSTTRLTFLFSAGSFDQLVMRLRYMEQYGETRQLQADQIEKVQDELAGQVKQIENQRAEKNKLLQDGVTENQNLADLKKKQSSLLKALEKEEKKLKKDLEETRETIAKLDKMIESIIKEEIEREAAAAAAAGAPKAIALSSSFEENKNKLPWPVASGFISQKFGLQNHPVLKGVVTKNEGVFIQTKENEKVKCVFEGEVSWVAFVPNVGYTVLIKHGEYFTVYAGLKDVYVKQGQKVVVEQEVGTVISNVEGISQLRFQIRKNIEPLDPQNWLRNM</sequence>
<organism evidence="5 6">
    <name type="scientific">Chryseosolibacter histidini</name>
    <dbReference type="NCBI Taxonomy" id="2782349"/>
    <lineage>
        <taxon>Bacteria</taxon>
        <taxon>Pseudomonadati</taxon>
        <taxon>Bacteroidota</taxon>
        <taxon>Cytophagia</taxon>
        <taxon>Cytophagales</taxon>
        <taxon>Chryseotaleaceae</taxon>
        <taxon>Chryseosolibacter</taxon>
    </lineage>
</organism>
<feature type="chain" id="PRO_5043050813" evidence="3">
    <location>
        <begin position="24"/>
        <end position="399"/>
    </location>
</feature>
<dbReference type="Proteomes" id="UP001319200">
    <property type="component" value="Unassembled WGS sequence"/>
</dbReference>
<feature type="coiled-coil region" evidence="2">
    <location>
        <begin position="28"/>
        <end position="118"/>
    </location>
</feature>
<feature type="domain" description="M23ase beta-sheet core" evidence="4">
    <location>
        <begin position="300"/>
        <end position="392"/>
    </location>
</feature>
<dbReference type="RefSeq" id="WP_254169268.1">
    <property type="nucleotide sequence ID" value="NZ_JAHESF010000043.1"/>
</dbReference>
<protein>
    <submittedName>
        <fullName evidence="5">Peptidoglycan DD-metalloendopeptidase family protein</fullName>
    </submittedName>
</protein>
<keyword evidence="6" id="KW-1185">Reference proteome</keyword>
<proteinExistence type="predicted"/>
<evidence type="ECO:0000256" key="2">
    <source>
        <dbReference type="SAM" id="Coils"/>
    </source>
</evidence>
<feature type="coiled-coil region" evidence="2">
    <location>
        <begin position="159"/>
        <end position="242"/>
    </location>
</feature>
<evidence type="ECO:0000256" key="3">
    <source>
        <dbReference type="SAM" id="SignalP"/>
    </source>
</evidence>
<dbReference type="Gene3D" id="6.10.250.3150">
    <property type="match status" value="1"/>
</dbReference>
<keyword evidence="2" id="KW-0175">Coiled coil</keyword>
<dbReference type="EMBL" id="JAHESF010000043">
    <property type="protein sequence ID" value="MBT1700580.1"/>
    <property type="molecule type" value="Genomic_DNA"/>
</dbReference>